<evidence type="ECO:0000259" key="10">
    <source>
        <dbReference type="Pfam" id="PF01699"/>
    </source>
</evidence>
<feature type="domain" description="Sodium/calcium exchanger membrane region" evidence="10">
    <location>
        <begin position="236"/>
        <end position="377"/>
    </location>
</feature>
<comment type="caution">
    <text evidence="9">Lacks conserved residue(s) required for the propagation of feature annotation.</text>
</comment>
<accession>A0ABX3X5D0</accession>
<evidence type="ECO:0000256" key="4">
    <source>
        <dbReference type="ARBA" id="ARBA00022692"/>
    </source>
</evidence>
<reference evidence="11 12" key="1">
    <citation type="submission" date="2017-03" db="EMBL/GenBank/DDBJ databases">
        <title>Whole genome sequences of fourteen strains of Bradyrhizobium canariense and one strain of Bradyrhizobium japonicum isolated from Lupinus (Papilionoideae: Genisteae) species in Algeria.</title>
        <authorList>
            <person name="Crovadore J."/>
            <person name="Chekireb D."/>
            <person name="Brachmann A."/>
            <person name="Chablais R."/>
            <person name="Cochard B."/>
            <person name="Lefort F."/>
        </authorList>
    </citation>
    <scope>NUCLEOTIDE SEQUENCE [LARGE SCALE GENOMIC DNA]</scope>
    <source>
        <strain evidence="11 12">UBMAN05</strain>
    </source>
</reference>
<dbReference type="PANTHER" id="PTHR31503:SF22">
    <property type="entry name" value="VACUOLAR CALCIUM ION TRANSPORTER"/>
    <property type="match status" value="1"/>
</dbReference>
<dbReference type="PANTHER" id="PTHR31503">
    <property type="entry name" value="VACUOLAR CALCIUM ION TRANSPORTER"/>
    <property type="match status" value="1"/>
</dbReference>
<keyword evidence="2 9" id="KW-0813">Transport</keyword>
<feature type="transmembrane region" description="Helical" evidence="9">
    <location>
        <begin position="299"/>
        <end position="326"/>
    </location>
</feature>
<feature type="transmembrane region" description="Helical" evidence="9">
    <location>
        <begin position="269"/>
        <end position="292"/>
    </location>
</feature>
<dbReference type="InterPro" id="IPR044880">
    <property type="entry name" value="NCX_ion-bd_dom_sf"/>
</dbReference>
<proteinExistence type="inferred from homology"/>
<keyword evidence="8 9" id="KW-0472">Membrane</keyword>
<dbReference type="InterPro" id="IPR004837">
    <property type="entry name" value="NaCa_Exmemb"/>
</dbReference>
<comment type="function">
    <text evidence="9">Ca(+)/H(+) antiporter that extrudes calcium in exchange for external protons.</text>
</comment>
<keyword evidence="3 9" id="KW-0109">Calcium transport</keyword>
<feature type="transmembrane region" description="Helical" evidence="9">
    <location>
        <begin position="360"/>
        <end position="380"/>
    </location>
</feature>
<keyword evidence="4 9" id="KW-0812">Transmembrane</keyword>
<comment type="caution">
    <text evidence="11">The sequence shown here is derived from an EMBL/GenBank/DDBJ whole genome shotgun (WGS) entry which is preliminary data.</text>
</comment>
<protein>
    <recommendedName>
        <fullName evidence="9">Ca(2+)/H(+) antiporter</fullName>
    </recommendedName>
</protein>
<feature type="transmembrane region" description="Helical" evidence="9">
    <location>
        <begin position="332"/>
        <end position="353"/>
    </location>
</feature>
<evidence type="ECO:0000256" key="6">
    <source>
        <dbReference type="ARBA" id="ARBA00022989"/>
    </source>
</evidence>
<keyword evidence="6 9" id="KW-1133">Transmembrane helix</keyword>
<sequence>MRDSQEPVASLPNSNVSSATTILGQYGTFARVAPLLFVLLTPMGEYVFHLSPIWIFGSGVFAIAVLAEWIRVATDQLSSHTGPAVGGLLTVSLGSLAELILALFVLARGHVEVVHAQITGSIAATCLLGLGLAIVAGGFNRERQSFTQARAGLLSSMLVLSVIALILPAVFDYTGRSIRHVNNVSASDELLSLAVSVVLLILYSGNLVFTLITHRNVFATNEEASAKPEWSATTCLIVLLACTGGAALQSEFVSGALTEAAKSTGVTPLFLGVVVLALVGTSSDIFAAVWFARRDRMGLVMTLCIGSAIQIALVVAPLLVIFSWVIGKPMTLVFQNPVDLFSIAGTAFIVNAITRDAETTWFEGVLLIGVYVVLALAYYFS</sequence>
<evidence type="ECO:0000256" key="2">
    <source>
        <dbReference type="ARBA" id="ARBA00022448"/>
    </source>
</evidence>
<feature type="transmembrane region" description="Helical" evidence="9">
    <location>
        <begin position="118"/>
        <end position="139"/>
    </location>
</feature>
<feature type="transmembrane region" description="Helical" evidence="9">
    <location>
        <begin position="46"/>
        <end position="70"/>
    </location>
</feature>
<evidence type="ECO:0000256" key="5">
    <source>
        <dbReference type="ARBA" id="ARBA00022837"/>
    </source>
</evidence>
<dbReference type="EMBL" id="NAFK01000153">
    <property type="protein sequence ID" value="OSJ30514.1"/>
    <property type="molecule type" value="Genomic_DNA"/>
</dbReference>
<keyword evidence="12" id="KW-1185">Reference proteome</keyword>
<evidence type="ECO:0000256" key="3">
    <source>
        <dbReference type="ARBA" id="ARBA00022568"/>
    </source>
</evidence>
<evidence type="ECO:0000256" key="9">
    <source>
        <dbReference type="RuleBase" id="RU365028"/>
    </source>
</evidence>
<keyword evidence="5 9" id="KW-0106">Calcium</keyword>
<dbReference type="InterPro" id="IPR004798">
    <property type="entry name" value="CAX-like"/>
</dbReference>
<feature type="domain" description="Sodium/calcium exchanger membrane region" evidence="10">
    <location>
        <begin position="53"/>
        <end position="210"/>
    </location>
</feature>
<feature type="transmembrane region" description="Helical" evidence="9">
    <location>
        <begin position="191"/>
        <end position="209"/>
    </location>
</feature>
<dbReference type="Pfam" id="PF01699">
    <property type="entry name" value="Na_Ca_ex"/>
    <property type="match status" value="2"/>
</dbReference>
<dbReference type="Proteomes" id="UP000193884">
    <property type="component" value="Unassembled WGS sequence"/>
</dbReference>
<comment type="similarity">
    <text evidence="9">Belongs to the Ca(2+):cation antiporter (CaCA) (TC 2.A.19) family.</text>
</comment>
<name>A0ABX3X5D0_9BRAD</name>
<evidence type="ECO:0000313" key="12">
    <source>
        <dbReference type="Proteomes" id="UP000193884"/>
    </source>
</evidence>
<evidence type="ECO:0000256" key="8">
    <source>
        <dbReference type="ARBA" id="ARBA00023136"/>
    </source>
</evidence>
<comment type="subcellular location">
    <subcellularLocation>
        <location evidence="1">Endomembrane system</location>
        <topology evidence="1">Multi-pass membrane protein</topology>
    </subcellularLocation>
</comment>
<evidence type="ECO:0000256" key="1">
    <source>
        <dbReference type="ARBA" id="ARBA00004127"/>
    </source>
</evidence>
<dbReference type="InterPro" id="IPR004713">
    <property type="entry name" value="CaH_exchang"/>
</dbReference>
<organism evidence="11 12">
    <name type="scientific">Bradyrhizobium canariense</name>
    <dbReference type="NCBI Taxonomy" id="255045"/>
    <lineage>
        <taxon>Bacteria</taxon>
        <taxon>Pseudomonadati</taxon>
        <taxon>Pseudomonadota</taxon>
        <taxon>Alphaproteobacteria</taxon>
        <taxon>Hyphomicrobiales</taxon>
        <taxon>Nitrobacteraceae</taxon>
        <taxon>Bradyrhizobium</taxon>
    </lineage>
</organism>
<dbReference type="Gene3D" id="1.20.1420.30">
    <property type="entry name" value="NCX, central ion-binding region"/>
    <property type="match status" value="1"/>
</dbReference>
<evidence type="ECO:0000256" key="7">
    <source>
        <dbReference type="ARBA" id="ARBA00023065"/>
    </source>
</evidence>
<feature type="transmembrane region" description="Helical" evidence="9">
    <location>
        <begin position="151"/>
        <end position="171"/>
    </location>
</feature>
<feature type="transmembrane region" description="Helical" evidence="9">
    <location>
        <begin position="82"/>
        <end position="106"/>
    </location>
</feature>
<feature type="transmembrane region" description="Helical" evidence="9">
    <location>
        <begin position="230"/>
        <end position="249"/>
    </location>
</feature>
<evidence type="ECO:0000313" key="11">
    <source>
        <dbReference type="EMBL" id="OSJ30514.1"/>
    </source>
</evidence>
<keyword evidence="9" id="KW-0050">Antiport</keyword>
<keyword evidence="7 9" id="KW-0406">Ion transport</keyword>
<gene>
    <name evidence="11" type="ORF">BST63_12065</name>
</gene>
<dbReference type="NCBIfam" id="TIGR00378">
    <property type="entry name" value="cax"/>
    <property type="match status" value="1"/>
</dbReference>